<comment type="subcellular location">
    <subcellularLocation>
        <location evidence="1">Membrane</location>
        <topology evidence="1">Multi-pass membrane protein</topology>
    </subcellularLocation>
</comment>
<dbReference type="InterPro" id="IPR007829">
    <property type="entry name" value="TM2"/>
</dbReference>
<dbReference type="Proteomes" id="UP000323502">
    <property type="component" value="Unassembled WGS sequence"/>
</dbReference>
<name>A0A1G7KJS5_9SPHN</name>
<evidence type="ECO:0000256" key="2">
    <source>
        <dbReference type="ARBA" id="ARBA00022692"/>
    </source>
</evidence>
<reference evidence="6 7" key="1">
    <citation type="submission" date="2016-10" db="EMBL/GenBank/DDBJ databases">
        <authorList>
            <person name="Varghese N."/>
            <person name="Submissions S."/>
        </authorList>
    </citation>
    <scope>NUCLEOTIDE SEQUENCE [LARGE SCALE GENOMIC DNA]</scope>
    <source>
        <strain evidence="6 7">S7-754</strain>
    </source>
</reference>
<feature type="domain" description="TM2" evidence="5">
    <location>
        <begin position="20"/>
        <end position="66"/>
    </location>
</feature>
<accession>A0A1G7KJS5</accession>
<evidence type="ECO:0000313" key="7">
    <source>
        <dbReference type="Proteomes" id="UP000323502"/>
    </source>
</evidence>
<keyword evidence="7" id="KW-1185">Reference proteome</keyword>
<evidence type="ECO:0000256" key="3">
    <source>
        <dbReference type="ARBA" id="ARBA00022989"/>
    </source>
</evidence>
<keyword evidence="2" id="KW-0812">Transmembrane</keyword>
<organism evidence="6 7">
    <name type="scientific">Sphingomonas carotinifaciens</name>
    <dbReference type="NCBI Taxonomy" id="1166323"/>
    <lineage>
        <taxon>Bacteria</taxon>
        <taxon>Pseudomonadati</taxon>
        <taxon>Pseudomonadota</taxon>
        <taxon>Alphaproteobacteria</taxon>
        <taxon>Sphingomonadales</taxon>
        <taxon>Sphingomonadaceae</taxon>
        <taxon>Sphingomonas</taxon>
    </lineage>
</organism>
<dbReference type="AlphaFoldDB" id="A0A1G7KJS5"/>
<evidence type="ECO:0000256" key="1">
    <source>
        <dbReference type="ARBA" id="ARBA00004141"/>
    </source>
</evidence>
<sequence>MSDMDRAHVARSQLMYDASRKSAGVAYILLIFLGGFGAHRFYLGRIGSGAGMLALNVLGWITLIAGVGLVLLGIAWVWLFVDLFLVPGMARSYNMRLANDLTGGSPQTA</sequence>
<dbReference type="PANTHER" id="PTHR21016:SF25">
    <property type="entry name" value="TM2 DOMAIN-CONTAINING PROTEIN DDB_G0277895-RELATED"/>
    <property type="match status" value="1"/>
</dbReference>
<proteinExistence type="predicted"/>
<evidence type="ECO:0000313" key="6">
    <source>
        <dbReference type="EMBL" id="SDF37447.1"/>
    </source>
</evidence>
<keyword evidence="4" id="KW-0472">Membrane</keyword>
<dbReference type="Pfam" id="PF05154">
    <property type="entry name" value="TM2"/>
    <property type="match status" value="1"/>
</dbReference>
<dbReference type="GO" id="GO:0016020">
    <property type="term" value="C:membrane"/>
    <property type="evidence" value="ECO:0007669"/>
    <property type="project" value="UniProtKB-SubCell"/>
</dbReference>
<gene>
    <name evidence="6" type="ORF">SAMN05216557_103147</name>
</gene>
<keyword evidence="3" id="KW-1133">Transmembrane helix</keyword>
<dbReference type="InterPro" id="IPR050932">
    <property type="entry name" value="TM2D1-3-like"/>
</dbReference>
<evidence type="ECO:0000256" key="4">
    <source>
        <dbReference type="ARBA" id="ARBA00023136"/>
    </source>
</evidence>
<dbReference type="RefSeq" id="WP_235903988.1">
    <property type="nucleotide sequence ID" value="NZ_FNBI01000003.1"/>
</dbReference>
<dbReference type="PANTHER" id="PTHR21016">
    <property type="entry name" value="BETA-AMYLOID BINDING PROTEIN-RELATED"/>
    <property type="match status" value="1"/>
</dbReference>
<protein>
    <submittedName>
        <fullName evidence="6">TM2 domain-containing membrane protein YozV</fullName>
    </submittedName>
</protein>
<evidence type="ECO:0000259" key="5">
    <source>
        <dbReference type="Pfam" id="PF05154"/>
    </source>
</evidence>
<dbReference type="EMBL" id="FNBI01000003">
    <property type="protein sequence ID" value="SDF37447.1"/>
    <property type="molecule type" value="Genomic_DNA"/>
</dbReference>